<proteinExistence type="predicted"/>
<dbReference type="InterPro" id="IPR055944">
    <property type="entry name" value="DUF7522"/>
</dbReference>
<evidence type="ECO:0000313" key="2">
    <source>
        <dbReference type="EMBL" id="ELZ07209.1"/>
    </source>
</evidence>
<dbReference type="RefSeq" id="WP_007704660.1">
    <property type="nucleotide sequence ID" value="NZ_AOIQ01000023.1"/>
</dbReference>
<dbReference type="EMBL" id="AOIQ01000023">
    <property type="protein sequence ID" value="ELZ07209.1"/>
    <property type="molecule type" value="Genomic_DNA"/>
</dbReference>
<dbReference type="Proteomes" id="UP000011560">
    <property type="component" value="Unassembled WGS sequence"/>
</dbReference>
<sequence length="149" mass="16480">MADQRVDVLYELAADRFGESLRSVTAYDEDGLDVRYMRDDVASLYDEGDFGRVFRTLRLEAMNRPTQESLFVHDELLCTYRVFDGATEINVATTETTGYLVSVDDDAAVDIRQTTDRLLDVLGPLGTTETGHSDQAADPANGDTAAETE</sequence>
<dbReference type="Pfam" id="PF24366">
    <property type="entry name" value="DUF7522"/>
    <property type="match status" value="1"/>
</dbReference>
<organism evidence="2 3">
    <name type="scientific">Halovivax asiaticus JCM 14624</name>
    <dbReference type="NCBI Taxonomy" id="1227490"/>
    <lineage>
        <taxon>Archaea</taxon>
        <taxon>Methanobacteriati</taxon>
        <taxon>Methanobacteriota</taxon>
        <taxon>Stenosarchaea group</taxon>
        <taxon>Halobacteria</taxon>
        <taxon>Halobacteriales</taxon>
        <taxon>Natrialbaceae</taxon>
        <taxon>Halovivax</taxon>
    </lineage>
</organism>
<gene>
    <name evidence="2" type="ORF">C479_15537</name>
</gene>
<reference evidence="2 3" key="1">
    <citation type="journal article" date="2014" name="PLoS Genet.">
        <title>Phylogenetically driven sequencing of extremely halophilic archaea reveals strategies for static and dynamic osmo-response.</title>
        <authorList>
            <person name="Becker E.A."/>
            <person name="Seitzer P.M."/>
            <person name="Tritt A."/>
            <person name="Larsen D."/>
            <person name="Krusor M."/>
            <person name="Yao A.I."/>
            <person name="Wu D."/>
            <person name="Madern D."/>
            <person name="Eisen J.A."/>
            <person name="Darling A.E."/>
            <person name="Facciotti M.T."/>
        </authorList>
    </citation>
    <scope>NUCLEOTIDE SEQUENCE [LARGE SCALE GENOMIC DNA]</scope>
    <source>
        <strain evidence="2 3">JCM 14624</strain>
    </source>
</reference>
<protein>
    <submittedName>
        <fullName evidence="2">Uncharacterized protein</fullName>
    </submittedName>
</protein>
<feature type="region of interest" description="Disordered" evidence="1">
    <location>
        <begin position="124"/>
        <end position="149"/>
    </location>
</feature>
<keyword evidence="3" id="KW-1185">Reference proteome</keyword>
<dbReference type="AlphaFoldDB" id="M0BC22"/>
<evidence type="ECO:0000256" key="1">
    <source>
        <dbReference type="SAM" id="MobiDB-lite"/>
    </source>
</evidence>
<evidence type="ECO:0000313" key="3">
    <source>
        <dbReference type="Proteomes" id="UP000011560"/>
    </source>
</evidence>
<accession>M0BC22</accession>
<comment type="caution">
    <text evidence="2">The sequence shown here is derived from an EMBL/GenBank/DDBJ whole genome shotgun (WGS) entry which is preliminary data.</text>
</comment>
<name>M0BC22_9EURY</name>
<dbReference type="OrthoDB" id="199238at2157"/>